<accession>A0A5B7HHK4</accession>
<dbReference type="Proteomes" id="UP000324222">
    <property type="component" value="Unassembled WGS sequence"/>
</dbReference>
<dbReference type="EMBL" id="VSRR010034507">
    <property type="protein sequence ID" value="MPC72311.1"/>
    <property type="molecule type" value="Genomic_DNA"/>
</dbReference>
<sequence length="179" mass="19780">MLGLPVVAPPSAPYSDGTYMDETPALEGSEVTRVIIGAQLTQIGSECPHARRPFNIIQMTFGATGSRSSFHCSAIGVKCAQVTTGAIYPGELWTPLKESRNSCPVKFRSRKVGLCGEGNACLCGCGEVTAIIYFMAKYCRVKDLRQRHDPHGRRRRSRRRICKQDISYLTLNRDQLGKL</sequence>
<keyword evidence="2" id="KW-1185">Reference proteome</keyword>
<evidence type="ECO:0000313" key="1">
    <source>
        <dbReference type="EMBL" id="MPC72311.1"/>
    </source>
</evidence>
<comment type="caution">
    <text evidence="1">The sequence shown here is derived from an EMBL/GenBank/DDBJ whole genome shotgun (WGS) entry which is preliminary data.</text>
</comment>
<protein>
    <submittedName>
        <fullName evidence="1">Uncharacterized protein</fullName>
    </submittedName>
</protein>
<evidence type="ECO:0000313" key="2">
    <source>
        <dbReference type="Proteomes" id="UP000324222"/>
    </source>
</evidence>
<reference evidence="1 2" key="1">
    <citation type="submission" date="2019-05" db="EMBL/GenBank/DDBJ databases">
        <title>Another draft genome of Portunus trituberculatus and its Hox gene families provides insights of decapod evolution.</title>
        <authorList>
            <person name="Jeong J.-H."/>
            <person name="Song I."/>
            <person name="Kim S."/>
            <person name="Choi T."/>
            <person name="Kim D."/>
            <person name="Ryu S."/>
            <person name="Kim W."/>
        </authorList>
    </citation>
    <scope>NUCLEOTIDE SEQUENCE [LARGE SCALE GENOMIC DNA]</scope>
    <source>
        <tissue evidence="1">Muscle</tissue>
    </source>
</reference>
<proteinExistence type="predicted"/>
<gene>
    <name evidence="1" type="ORF">E2C01_066612</name>
</gene>
<dbReference type="AlphaFoldDB" id="A0A5B7HHK4"/>
<name>A0A5B7HHK4_PORTR</name>
<organism evidence="1 2">
    <name type="scientific">Portunus trituberculatus</name>
    <name type="common">Swimming crab</name>
    <name type="synonym">Neptunus trituberculatus</name>
    <dbReference type="NCBI Taxonomy" id="210409"/>
    <lineage>
        <taxon>Eukaryota</taxon>
        <taxon>Metazoa</taxon>
        <taxon>Ecdysozoa</taxon>
        <taxon>Arthropoda</taxon>
        <taxon>Crustacea</taxon>
        <taxon>Multicrustacea</taxon>
        <taxon>Malacostraca</taxon>
        <taxon>Eumalacostraca</taxon>
        <taxon>Eucarida</taxon>
        <taxon>Decapoda</taxon>
        <taxon>Pleocyemata</taxon>
        <taxon>Brachyura</taxon>
        <taxon>Eubrachyura</taxon>
        <taxon>Portunoidea</taxon>
        <taxon>Portunidae</taxon>
        <taxon>Portuninae</taxon>
        <taxon>Portunus</taxon>
    </lineage>
</organism>